<dbReference type="EMBL" id="PIUK01000237">
    <property type="protein sequence ID" value="MBY6277751.1"/>
    <property type="molecule type" value="Genomic_DNA"/>
</dbReference>
<reference evidence="5" key="1">
    <citation type="submission" date="2017-11" db="EMBL/GenBank/DDBJ databases">
        <title>Three new genomes from thermophilic consortium.</title>
        <authorList>
            <person name="Quaggio R."/>
            <person name="Amgarten D."/>
            <person name="Setubal J.C."/>
        </authorList>
    </citation>
    <scope>NUCLEOTIDE SEQUENCE</scope>
    <source>
        <strain evidence="5">ZCTH01-B2</strain>
    </source>
</reference>
<sequence>MGLMKKLTSAVVASSLVLSLAAPVLAEVTADDAQAAYARLNYYGIAEGILREDGTKDPALDENLTRAQLVAMMVKAFGQKEYAEMLAGAQTFSDVPTSHWASGYLAIAKNIAAQNGNTIGYPDGTFGPDNKVTAIEALAFVLKFLGVKVSGGDNWVEATIAAAKNAGVITDADVAKYLANPNEPATRGLAFAMADSIFYNYNGLDGKSVYTKYRDTEAPVVSLDAAPATTEKATIEITGKVSGDYREVYVGSDAITVAEDGTFSAQVALQIGTNTIEVSAKDWAGNVGSAKLVIERVAGQAAKIQIVAPEGPVVAGSTIDLPVLVVDAEGADTGLTDVKVDAGEAGTWAEGKLTAATKAGKYTITASYEGLETATVEIEIVAGPLAKVEAETKSVKPGTAVKLIGVDQYGNKVEGVTFAEAEDYANAFIEGDQFIATKPGTYKVIGTKGEGEEAVKAEGTVSVFGEHASFDIVIEDELVANGATEYEVKVVAVDKDGNAVTDFDGEVTLDTNVDLVSGDKVEAEDGVATFKVKVPVGMEGLEAEFTAKYQKDEKSDVIEATESFEIKAQVATKIELKADKYLAINDPAFSGSVRILDQLGKPMESGETYDVTLTISGPAYFEGTTDKELVVEASGGSLPFFIEPVDKYTEGTITITA</sequence>
<accession>A0A953ICK4</accession>
<feature type="signal peptide" evidence="2">
    <location>
        <begin position="1"/>
        <end position="26"/>
    </location>
</feature>
<dbReference type="SUPFAM" id="SSF49373">
    <property type="entry name" value="Invasin/intimin cell-adhesion fragments"/>
    <property type="match status" value="1"/>
</dbReference>
<dbReference type="InterPro" id="IPR001119">
    <property type="entry name" value="SLH_dom"/>
</dbReference>
<feature type="domain" description="SLH" evidence="4">
    <location>
        <begin position="20"/>
        <end position="87"/>
    </location>
</feature>
<dbReference type="AlphaFoldDB" id="A0A953ICK4"/>
<name>A0A953ICK4_SYMTR</name>
<dbReference type="RefSeq" id="WP_273381088.1">
    <property type="nucleotide sequence ID" value="NZ_PIUK01000237.1"/>
</dbReference>
<keyword evidence="1" id="KW-0677">Repeat</keyword>
<evidence type="ECO:0000256" key="1">
    <source>
        <dbReference type="ARBA" id="ARBA00022737"/>
    </source>
</evidence>
<evidence type="ECO:0000256" key="2">
    <source>
        <dbReference type="SAM" id="SignalP"/>
    </source>
</evidence>
<feature type="domain" description="SLH" evidence="4">
    <location>
        <begin position="88"/>
        <end position="155"/>
    </location>
</feature>
<keyword evidence="2" id="KW-0732">Signal</keyword>
<comment type="caution">
    <text evidence="5">The sequence shown here is derived from an EMBL/GenBank/DDBJ whole genome shotgun (WGS) entry which is preliminary data.</text>
</comment>
<dbReference type="Gene3D" id="2.60.40.10">
    <property type="entry name" value="Immunoglobulins"/>
    <property type="match status" value="2"/>
</dbReference>
<organism evidence="5 6">
    <name type="scientific">Symbiobacterium thermophilum</name>
    <dbReference type="NCBI Taxonomy" id="2734"/>
    <lineage>
        <taxon>Bacteria</taxon>
        <taxon>Bacillati</taxon>
        <taxon>Bacillota</taxon>
        <taxon>Clostridia</taxon>
        <taxon>Eubacteriales</taxon>
        <taxon>Symbiobacteriaceae</taxon>
        <taxon>Symbiobacterium</taxon>
    </lineage>
</organism>
<feature type="non-terminal residue" evidence="5">
    <location>
        <position position="657"/>
    </location>
</feature>
<dbReference type="PROSITE" id="PS51272">
    <property type="entry name" value="SLH"/>
    <property type="match status" value="2"/>
</dbReference>
<dbReference type="InterPro" id="IPR000595">
    <property type="entry name" value="cNMP-bd_dom"/>
</dbReference>
<protein>
    <recommendedName>
        <fullName evidence="7">S-layer homology domain-containing protein</fullName>
    </recommendedName>
</protein>
<dbReference type="Proteomes" id="UP000732377">
    <property type="component" value="Unassembled WGS sequence"/>
</dbReference>
<evidence type="ECO:0008006" key="7">
    <source>
        <dbReference type="Google" id="ProtNLM"/>
    </source>
</evidence>
<evidence type="ECO:0000259" key="4">
    <source>
        <dbReference type="PROSITE" id="PS51272"/>
    </source>
</evidence>
<evidence type="ECO:0000313" key="5">
    <source>
        <dbReference type="EMBL" id="MBY6277751.1"/>
    </source>
</evidence>
<proteinExistence type="predicted"/>
<feature type="domain" description="Cyclic nucleotide-binding" evidence="3">
    <location>
        <begin position="431"/>
        <end position="496"/>
    </location>
</feature>
<dbReference type="Pfam" id="PF09136">
    <property type="entry name" value="Glucodextran_B"/>
    <property type="match status" value="1"/>
</dbReference>
<dbReference type="InterPro" id="IPR008964">
    <property type="entry name" value="Invasin/intimin_cell_adhesion"/>
</dbReference>
<feature type="chain" id="PRO_5038811159" description="S-layer homology domain-containing protein" evidence="2">
    <location>
        <begin position="27"/>
        <end position="657"/>
    </location>
</feature>
<dbReference type="InterPro" id="IPR013783">
    <property type="entry name" value="Ig-like_fold"/>
</dbReference>
<dbReference type="Pfam" id="PF00395">
    <property type="entry name" value="SLH"/>
    <property type="match status" value="1"/>
</dbReference>
<evidence type="ECO:0000313" key="6">
    <source>
        <dbReference type="Proteomes" id="UP000732377"/>
    </source>
</evidence>
<evidence type="ECO:0000259" key="3">
    <source>
        <dbReference type="PROSITE" id="PS50042"/>
    </source>
</evidence>
<gene>
    <name evidence="5" type="ORF">CWE10_16400</name>
</gene>
<dbReference type="PROSITE" id="PS50042">
    <property type="entry name" value="CNMP_BINDING_3"/>
    <property type="match status" value="1"/>
</dbReference>